<feature type="domain" description="Response regulatory" evidence="5">
    <location>
        <begin position="3"/>
        <end position="119"/>
    </location>
</feature>
<feature type="domain" description="HTH luxR-type" evidence="4">
    <location>
        <begin position="134"/>
        <end position="199"/>
    </location>
</feature>
<keyword evidence="2" id="KW-0238">DNA-binding</keyword>
<dbReference type="InterPro" id="IPR058245">
    <property type="entry name" value="NreC/VraR/RcsB-like_REC"/>
</dbReference>
<feature type="modified residue" description="4-aspartylphosphate" evidence="3">
    <location>
        <position position="54"/>
    </location>
</feature>
<protein>
    <submittedName>
        <fullName evidence="6">Two-component system response regulator DesR</fullName>
    </submittedName>
</protein>
<proteinExistence type="predicted"/>
<dbReference type="AlphaFoldDB" id="A0A7W7FZG4"/>
<comment type="caution">
    <text evidence="6">The sequence shown here is derived from an EMBL/GenBank/DDBJ whole genome shotgun (WGS) entry which is preliminary data.</text>
</comment>
<dbReference type="EMBL" id="JACHMH010000001">
    <property type="protein sequence ID" value="MBB4681159.1"/>
    <property type="molecule type" value="Genomic_DNA"/>
</dbReference>
<dbReference type="GO" id="GO:0000160">
    <property type="term" value="P:phosphorelay signal transduction system"/>
    <property type="evidence" value="ECO:0007669"/>
    <property type="project" value="InterPro"/>
</dbReference>
<dbReference type="GO" id="GO:0003677">
    <property type="term" value="F:DNA binding"/>
    <property type="evidence" value="ECO:0007669"/>
    <property type="project" value="UniProtKB-KW"/>
</dbReference>
<dbReference type="Proteomes" id="UP000533598">
    <property type="component" value="Unassembled WGS sequence"/>
</dbReference>
<dbReference type="SMART" id="SM00421">
    <property type="entry name" value="HTH_LUXR"/>
    <property type="match status" value="1"/>
</dbReference>
<dbReference type="SUPFAM" id="SSF52172">
    <property type="entry name" value="CheY-like"/>
    <property type="match status" value="1"/>
</dbReference>
<dbReference type="CDD" id="cd06170">
    <property type="entry name" value="LuxR_C_like"/>
    <property type="match status" value="1"/>
</dbReference>
<dbReference type="InterPro" id="IPR016032">
    <property type="entry name" value="Sig_transdc_resp-reg_C-effctor"/>
</dbReference>
<dbReference type="InterPro" id="IPR051015">
    <property type="entry name" value="EvgA-like"/>
</dbReference>
<dbReference type="SMART" id="SM00448">
    <property type="entry name" value="REC"/>
    <property type="match status" value="1"/>
</dbReference>
<dbReference type="Gene3D" id="3.40.50.2300">
    <property type="match status" value="1"/>
</dbReference>
<dbReference type="RefSeq" id="WP_185007521.1">
    <property type="nucleotide sequence ID" value="NZ_BAAAUI010000045.1"/>
</dbReference>
<name>A0A7W7FZG4_9PSEU</name>
<dbReference type="PRINTS" id="PR00038">
    <property type="entry name" value="HTHLUXR"/>
</dbReference>
<evidence type="ECO:0000259" key="4">
    <source>
        <dbReference type="PROSITE" id="PS50043"/>
    </source>
</evidence>
<dbReference type="InterPro" id="IPR001789">
    <property type="entry name" value="Sig_transdc_resp-reg_receiver"/>
</dbReference>
<evidence type="ECO:0000259" key="5">
    <source>
        <dbReference type="PROSITE" id="PS50110"/>
    </source>
</evidence>
<evidence type="ECO:0000256" key="1">
    <source>
        <dbReference type="ARBA" id="ARBA00022553"/>
    </source>
</evidence>
<dbReference type="GO" id="GO:0006355">
    <property type="term" value="P:regulation of DNA-templated transcription"/>
    <property type="evidence" value="ECO:0007669"/>
    <property type="project" value="InterPro"/>
</dbReference>
<evidence type="ECO:0000256" key="2">
    <source>
        <dbReference type="ARBA" id="ARBA00023125"/>
    </source>
</evidence>
<organism evidence="6 7">
    <name type="scientific">Crossiella cryophila</name>
    <dbReference type="NCBI Taxonomy" id="43355"/>
    <lineage>
        <taxon>Bacteria</taxon>
        <taxon>Bacillati</taxon>
        <taxon>Actinomycetota</taxon>
        <taxon>Actinomycetes</taxon>
        <taxon>Pseudonocardiales</taxon>
        <taxon>Pseudonocardiaceae</taxon>
        <taxon>Crossiella</taxon>
    </lineage>
</organism>
<dbReference type="InterPro" id="IPR011006">
    <property type="entry name" value="CheY-like_superfamily"/>
</dbReference>
<evidence type="ECO:0000313" key="6">
    <source>
        <dbReference type="EMBL" id="MBB4681159.1"/>
    </source>
</evidence>
<reference evidence="6 7" key="1">
    <citation type="submission" date="2020-08" db="EMBL/GenBank/DDBJ databases">
        <title>Sequencing the genomes of 1000 actinobacteria strains.</title>
        <authorList>
            <person name="Klenk H.-P."/>
        </authorList>
    </citation>
    <scope>NUCLEOTIDE SEQUENCE [LARGE SCALE GENOMIC DNA]</scope>
    <source>
        <strain evidence="6 7">DSM 44230</strain>
    </source>
</reference>
<keyword evidence="1 3" id="KW-0597">Phosphoprotein</keyword>
<dbReference type="InterPro" id="IPR000792">
    <property type="entry name" value="Tscrpt_reg_LuxR_C"/>
</dbReference>
<dbReference type="Pfam" id="PF00072">
    <property type="entry name" value="Response_reg"/>
    <property type="match status" value="1"/>
</dbReference>
<dbReference type="PANTHER" id="PTHR45566">
    <property type="entry name" value="HTH-TYPE TRANSCRIPTIONAL REGULATOR YHJB-RELATED"/>
    <property type="match status" value="1"/>
</dbReference>
<dbReference type="PROSITE" id="PS00622">
    <property type="entry name" value="HTH_LUXR_1"/>
    <property type="match status" value="1"/>
</dbReference>
<dbReference type="CDD" id="cd17535">
    <property type="entry name" value="REC_NarL-like"/>
    <property type="match status" value="1"/>
</dbReference>
<gene>
    <name evidence="6" type="ORF">HNR67_007277</name>
</gene>
<dbReference type="PROSITE" id="PS50110">
    <property type="entry name" value="RESPONSE_REGULATORY"/>
    <property type="match status" value="1"/>
</dbReference>
<sequence length="203" mass="21605">MIRVAVIEDMTVLREALVAVLNSVPDIQVTAALARGDHVAALVQHAPPEVLLLDVELPGRDGLTVAADLRTTAPATRILMLSVLDRPGVVHQALAAGVAGFLPKGVSMDRLLDAIRRVHAGESVFPPGLLSTALRRGQNPLTPRETLVLRLMADGDSAKEVSRRLGLVAGTVQNHMTRVLHKLGARNKVEAIRIATDSGWLTG</sequence>
<dbReference type="PANTHER" id="PTHR45566:SF2">
    <property type="entry name" value="NARL SUBFAMILY"/>
    <property type="match status" value="1"/>
</dbReference>
<dbReference type="Pfam" id="PF00196">
    <property type="entry name" value="GerE"/>
    <property type="match status" value="1"/>
</dbReference>
<keyword evidence="7" id="KW-1185">Reference proteome</keyword>
<dbReference type="PROSITE" id="PS50043">
    <property type="entry name" value="HTH_LUXR_2"/>
    <property type="match status" value="1"/>
</dbReference>
<accession>A0A7W7FZG4</accession>
<evidence type="ECO:0000256" key="3">
    <source>
        <dbReference type="PROSITE-ProRule" id="PRU00169"/>
    </source>
</evidence>
<evidence type="ECO:0000313" key="7">
    <source>
        <dbReference type="Proteomes" id="UP000533598"/>
    </source>
</evidence>
<dbReference type="SUPFAM" id="SSF46894">
    <property type="entry name" value="C-terminal effector domain of the bipartite response regulators"/>
    <property type="match status" value="1"/>
</dbReference>